<gene>
    <name evidence="2" type="ORF">SCAR479_04785</name>
</gene>
<sequence>MTSKSFLIGCYAGQLRESAIFLGNNLERLWNLATDLEMPSFANHRMTSIMTKYAYHFKEDIRDFCGPDAKLPEHDGPLYMFQNNRSIARRGKLLYFMETLLQHRGPLNKLHETPSSNKQWEMQHELNWYRAFREVPIFEHWVLYRPKLNIAEWWLNTRQDWMIKTPINPFAPFGLQIDVCRKLRENEDDAPDKNYTVDIDLKKCIATKEFEKFEESLRLAHMFIETSMRNIRSQPVSRKRARESEENEASSEVVERRSKQQ</sequence>
<dbReference type="EMBL" id="JARVKM010000016">
    <property type="protein sequence ID" value="KAK9778383.1"/>
    <property type="molecule type" value="Genomic_DNA"/>
</dbReference>
<evidence type="ECO:0000313" key="2">
    <source>
        <dbReference type="EMBL" id="KAK9778383.1"/>
    </source>
</evidence>
<dbReference type="Proteomes" id="UP001465668">
    <property type="component" value="Unassembled WGS sequence"/>
</dbReference>
<comment type="caution">
    <text evidence="2">The sequence shown here is derived from an EMBL/GenBank/DDBJ whole genome shotgun (WGS) entry which is preliminary data.</text>
</comment>
<evidence type="ECO:0000313" key="3">
    <source>
        <dbReference type="Proteomes" id="UP001465668"/>
    </source>
</evidence>
<proteinExistence type="predicted"/>
<name>A0ABR2XX48_9PEZI</name>
<protein>
    <submittedName>
        <fullName evidence="2">Uncharacterized protein</fullName>
    </submittedName>
</protein>
<organism evidence="2 3">
    <name type="scientific">Seiridium cardinale</name>
    <dbReference type="NCBI Taxonomy" id="138064"/>
    <lineage>
        <taxon>Eukaryota</taxon>
        <taxon>Fungi</taxon>
        <taxon>Dikarya</taxon>
        <taxon>Ascomycota</taxon>
        <taxon>Pezizomycotina</taxon>
        <taxon>Sordariomycetes</taxon>
        <taxon>Xylariomycetidae</taxon>
        <taxon>Amphisphaeriales</taxon>
        <taxon>Sporocadaceae</taxon>
        <taxon>Seiridium</taxon>
    </lineage>
</organism>
<feature type="region of interest" description="Disordered" evidence="1">
    <location>
        <begin position="234"/>
        <end position="261"/>
    </location>
</feature>
<reference evidence="2 3" key="1">
    <citation type="submission" date="2024-02" db="EMBL/GenBank/DDBJ databases">
        <title>First draft genome assembly of two strains of Seiridium cardinale.</title>
        <authorList>
            <person name="Emiliani G."/>
            <person name="Scali E."/>
        </authorList>
    </citation>
    <scope>NUCLEOTIDE SEQUENCE [LARGE SCALE GENOMIC DNA]</scope>
    <source>
        <strain evidence="2 3">BM-138-000479</strain>
    </source>
</reference>
<evidence type="ECO:0000256" key="1">
    <source>
        <dbReference type="SAM" id="MobiDB-lite"/>
    </source>
</evidence>
<keyword evidence="3" id="KW-1185">Reference proteome</keyword>
<accession>A0ABR2XX48</accession>